<organism evidence="1 2">
    <name type="scientific">Lithospermum erythrorhizon</name>
    <name type="common">Purple gromwell</name>
    <name type="synonym">Lithospermum officinale var. erythrorhizon</name>
    <dbReference type="NCBI Taxonomy" id="34254"/>
    <lineage>
        <taxon>Eukaryota</taxon>
        <taxon>Viridiplantae</taxon>
        <taxon>Streptophyta</taxon>
        <taxon>Embryophyta</taxon>
        <taxon>Tracheophyta</taxon>
        <taxon>Spermatophyta</taxon>
        <taxon>Magnoliopsida</taxon>
        <taxon>eudicotyledons</taxon>
        <taxon>Gunneridae</taxon>
        <taxon>Pentapetalae</taxon>
        <taxon>asterids</taxon>
        <taxon>lamiids</taxon>
        <taxon>Boraginales</taxon>
        <taxon>Boraginaceae</taxon>
        <taxon>Boraginoideae</taxon>
        <taxon>Lithospermeae</taxon>
        <taxon>Lithospermum</taxon>
    </lineage>
</organism>
<dbReference type="AlphaFoldDB" id="A0AAV3Q795"/>
<dbReference type="EMBL" id="BAABME010003725">
    <property type="protein sequence ID" value="GAA0159914.1"/>
    <property type="molecule type" value="Genomic_DNA"/>
</dbReference>
<accession>A0AAV3Q795</accession>
<evidence type="ECO:0000313" key="2">
    <source>
        <dbReference type="Proteomes" id="UP001454036"/>
    </source>
</evidence>
<evidence type="ECO:0000313" key="1">
    <source>
        <dbReference type="EMBL" id="GAA0159914.1"/>
    </source>
</evidence>
<name>A0AAV3Q795_LITER</name>
<keyword evidence="2" id="KW-1185">Reference proteome</keyword>
<gene>
    <name evidence="1" type="ORF">LIER_16589</name>
</gene>
<sequence>MDAILCFYEYCNCGPYSCYLVK</sequence>
<comment type="caution">
    <text evidence="1">The sequence shown here is derived from an EMBL/GenBank/DDBJ whole genome shotgun (WGS) entry which is preliminary data.</text>
</comment>
<proteinExistence type="predicted"/>
<dbReference type="Proteomes" id="UP001454036">
    <property type="component" value="Unassembled WGS sequence"/>
</dbReference>
<protein>
    <submittedName>
        <fullName evidence="1">Uncharacterized protein</fullName>
    </submittedName>
</protein>
<reference evidence="1 2" key="1">
    <citation type="submission" date="2024-01" db="EMBL/GenBank/DDBJ databases">
        <title>The complete chloroplast genome sequence of Lithospermum erythrorhizon: insights into the phylogenetic relationship among Boraginaceae species and the maternal lineages of purple gromwells.</title>
        <authorList>
            <person name="Okada T."/>
            <person name="Watanabe K."/>
        </authorList>
    </citation>
    <scope>NUCLEOTIDE SEQUENCE [LARGE SCALE GENOMIC DNA]</scope>
</reference>